<dbReference type="RefSeq" id="WP_258569618.1">
    <property type="nucleotide sequence ID" value="NZ_JAKUDN010000002.1"/>
</dbReference>
<dbReference type="Gene3D" id="3.30.70.270">
    <property type="match status" value="1"/>
</dbReference>
<dbReference type="PANTHER" id="PTHR11076">
    <property type="entry name" value="DNA REPAIR POLYMERASE UMUC / TRANSFERASE FAMILY MEMBER"/>
    <property type="match status" value="1"/>
</dbReference>
<dbReference type="Pfam" id="PF11799">
    <property type="entry name" value="IMS_C"/>
    <property type="match status" value="1"/>
</dbReference>
<dbReference type="InterPro" id="IPR043502">
    <property type="entry name" value="DNA/RNA_pol_sf"/>
</dbReference>
<dbReference type="PANTHER" id="PTHR11076:SF33">
    <property type="entry name" value="DNA POLYMERASE KAPPA"/>
    <property type="match status" value="1"/>
</dbReference>
<dbReference type="Gene3D" id="1.10.150.20">
    <property type="entry name" value="5' to 3' exonuclease, C-terminal subdomain"/>
    <property type="match status" value="1"/>
</dbReference>
<keyword evidence="4" id="KW-0239">DNA-directed DNA polymerase</keyword>
<dbReference type="PROSITE" id="PS50173">
    <property type="entry name" value="UMUC"/>
    <property type="match status" value="1"/>
</dbReference>
<evidence type="ECO:0000256" key="4">
    <source>
        <dbReference type="ARBA" id="ARBA00022932"/>
    </source>
</evidence>
<keyword evidence="3" id="KW-0235">DNA replication</keyword>
<dbReference type="InterPro" id="IPR017961">
    <property type="entry name" value="DNA_pol_Y-fam_little_finger"/>
</dbReference>
<keyword evidence="7" id="KW-1185">Reference proteome</keyword>
<evidence type="ECO:0000256" key="2">
    <source>
        <dbReference type="ARBA" id="ARBA00022457"/>
    </source>
</evidence>
<name>A0ABT1L8M6_9GAMM</name>
<keyword evidence="4" id="KW-0808">Transferase</keyword>
<dbReference type="CDD" id="cd03586">
    <property type="entry name" value="PolY_Pol_IV_kappa"/>
    <property type="match status" value="1"/>
</dbReference>
<dbReference type="InterPro" id="IPR001126">
    <property type="entry name" value="UmuC"/>
</dbReference>
<organism evidence="6 7">
    <name type="scientific">Candidatus Synchoanobacter obligatus</name>
    <dbReference type="NCBI Taxonomy" id="2919597"/>
    <lineage>
        <taxon>Bacteria</taxon>
        <taxon>Pseudomonadati</taxon>
        <taxon>Pseudomonadota</taxon>
        <taxon>Gammaproteobacteria</taxon>
        <taxon>Candidatus Comchoanobacterales</taxon>
        <taxon>Candidatus Comchoanobacteraceae</taxon>
        <taxon>Candidatus Synchoanobacter</taxon>
    </lineage>
</organism>
<feature type="domain" description="UmuC" evidence="5">
    <location>
        <begin position="9"/>
        <end position="185"/>
    </location>
</feature>
<comment type="similarity">
    <text evidence="1">Belongs to the DNA polymerase type-Y family.</text>
</comment>
<dbReference type="InterPro" id="IPR022880">
    <property type="entry name" value="DNApol_IV"/>
</dbReference>
<evidence type="ECO:0000259" key="5">
    <source>
        <dbReference type="PROSITE" id="PS50173"/>
    </source>
</evidence>
<dbReference type="InterPro" id="IPR050116">
    <property type="entry name" value="DNA_polymerase-Y"/>
</dbReference>
<dbReference type="EMBL" id="JAKUDN010000002">
    <property type="protein sequence ID" value="MCP8352513.1"/>
    <property type="molecule type" value="Genomic_DNA"/>
</dbReference>
<dbReference type="InterPro" id="IPR043128">
    <property type="entry name" value="Rev_trsase/Diguanyl_cyclase"/>
</dbReference>
<accession>A0ABT1L8M6</accession>
<dbReference type="SUPFAM" id="SSF56672">
    <property type="entry name" value="DNA/RNA polymerases"/>
    <property type="match status" value="1"/>
</dbReference>
<comment type="caution">
    <text evidence="6">The sequence shown here is derived from an EMBL/GenBank/DDBJ whole genome shotgun (WGS) entry which is preliminary data.</text>
</comment>
<dbReference type="Proteomes" id="UP001320768">
    <property type="component" value="Unassembled WGS sequence"/>
</dbReference>
<evidence type="ECO:0000256" key="3">
    <source>
        <dbReference type="ARBA" id="ARBA00022705"/>
    </source>
</evidence>
<dbReference type="Gene3D" id="3.40.1170.60">
    <property type="match status" value="1"/>
</dbReference>
<evidence type="ECO:0000256" key="1">
    <source>
        <dbReference type="ARBA" id="ARBA00010945"/>
    </source>
</evidence>
<sequence length="381" mass="42965">MKHPWKSLILHIDMDAFFASVEQARNPELRNKAVVVLSNKYSQTAIAASYQAKALGVVVGKPIPNATNLSLVIADHTHYSTVSKIIMDVLQTFSPHLQPYSIDEAFLDISGMEHIYQNEIDIIQRIQKHIKDQVGITCSIGVAENTALAKVASKVNKPSGHFIIPPGTGAQYLHDKPISILCGIGKKTQRFLNQYGVMNCGDIRKIPISVLSNRWGEIGRQIWHMCLGDGATTLNTKPKLPKSMGHCRHIVPTHYNASELKKAFDTLNLKLCHRLQEHQLFSKRITLVIYTRTQKIKTYFNISAGTHNPETVEQEYQRYLLSLSWPLNVIRIGIYATKLCLSQQVDWLDQTSDAKMKVYHDIKQRFGNNAILHANELSFTA</sequence>
<protein>
    <submittedName>
        <fullName evidence="6">DNA polymerase IV</fullName>
    </submittedName>
</protein>
<reference evidence="6 7" key="1">
    <citation type="journal article" date="2022" name="Nat. Microbiol.">
        <title>The microbiome of a bacterivorous marine choanoflagellate contains a resource-demanding obligate bacterial associate.</title>
        <authorList>
            <person name="Needham D.M."/>
            <person name="Poirier C."/>
            <person name="Bachy C."/>
            <person name="George E.E."/>
            <person name="Wilken S."/>
            <person name="Yung C.C.M."/>
            <person name="Limardo A.J."/>
            <person name="Morando M."/>
            <person name="Sudek L."/>
            <person name="Malmstrom R.R."/>
            <person name="Keeling P.J."/>
            <person name="Santoro A.E."/>
            <person name="Worden A.Z."/>
        </authorList>
    </citation>
    <scope>NUCLEOTIDE SEQUENCE [LARGE SCALE GENOMIC DNA]</scope>
    <source>
        <strain evidence="6 7">Comchoano-2</strain>
    </source>
</reference>
<proteinExistence type="inferred from homology"/>
<evidence type="ECO:0000313" key="6">
    <source>
        <dbReference type="EMBL" id="MCP8352513.1"/>
    </source>
</evidence>
<dbReference type="Pfam" id="PF00817">
    <property type="entry name" value="IMS"/>
    <property type="match status" value="1"/>
</dbReference>
<evidence type="ECO:0000313" key="7">
    <source>
        <dbReference type="Proteomes" id="UP001320768"/>
    </source>
</evidence>
<keyword evidence="2" id="KW-0515">Mutator protein</keyword>
<gene>
    <name evidence="6" type="ORF">MKS91_04345</name>
</gene>
<keyword evidence="4" id="KW-0548">Nucleotidyltransferase</keyword>